<organism evidence="1 2">
    <name type="scientific">Racocetra persica</name>
    <dbReference type="NCBI Taxonomy" id="160502"/>
    <lineage>
        <taxon>Eukaryota</taxon>
        <taxon>Fungi</taxon>
        <taxon>Fungi incertae sedis</taxon>
        <taxon>Mucoromycota</taxon>
        <taxon>Glomeromycotina</taxon>
        <taxon>Glomeromycetes</taxon>
        <taxon>Diversisporales</taxon>
        <taxon>Gigasporaceae</taxon>
        <taxon>Racocetra</taxon>
    </lineage>
</organism>
<dbReference type="Proteomes" id="UP000789920">
    <property type="component" value="Unassembled WGS sequence"/>
</dbReference>
<proteinExistence type="predicted"/>
<comment type="caution">
    <text evidence="1">The sequence shown here is derived from an EMBL/GenBank/DDBJ whole genome shotgun (WGS) entry which is preliminary data.</text>
</comment>
<name>A0ACA9S7K5_9GLOM</name>
<accession>A0ACA9S7K5</accession>
<sequence>IYSGYELWQDYIIQEMNSALQGMESNELKVYDSDANYLKKDEE</sequence>
<keyword evidence="2" id="KW-1185">Reference proteome</keyword>
<dbReference type="EMBL" id="CAJVQC010099574">
    <property type="protein sequence ID" value="CAG8830630.1"/>
    <property type="molecule type" value="Genomic_DNA"/>
</dbReference>
<gene>
    <name evidence="1" type="ORF">RPERSI_LOCUS27865</name>
</gene>
<feature type="non-terminal residue" evidence="1">
    <location>
        <position position="1"/>
    </location>
</feature>
<protein>
    <submittedName>
        <fullName evidence="1">16701_t:CDS:1</fullName>
    </submittedName>
</protein>
<evidence type="ECO:0000313" key="2">
    <source>
        <dbReference type="Proteomes" id="UP000789920"/>
    </source>
</evidence>
<evidence type="ECO:0000313" key="1">
    <source>
        <dbReference type="EMBL" id="CAG8830630.1"/>
    </source>
</evidence>
<reference evidence="1" key="1">
    <citation type="submission" date="2021-06" db="EMBL/GenBank/DDBJ databases">
        <authorList>
            <person name="Kallberg Y."/>
            <person name="Tangrot J."/>
            <person name="Rosling A."/>
        </authorList>
    </citation>
    <scope>NUCLEOTIDE SEQUENCE</scope>
    <source>
        <strain evidence="1">MA461A</strain>
    </source>
</reference>